<proteinExistence type="predicted"/>
<comment type="caution">
    <text evidence="2">The sequence shown here is derived from an EMBL/GenBank/DDBJ whole genome shotgun (WGS) entry which is preliminary data.</text>
</comment>
<dbReference type="Proteomes" id="UP001500738">
    <property type="component" value="Unassembled WGS sequence"/>
</dbReference>
<dbReference type="EMBL" id="BAAAFE010000003">
    <property type="protein sequence ID" value="GAA0862249.1"/>
    <property type="molecule type" value="Genomic_DNA"/>
</dbReference>
<evidence type="ECO:0000313" key="3">
    <source>
        <dbReference type="Proteomes" id="UP001500738"/>
    </source>
</evidence>
<feature type="compositionally biased region" description="Basic and acidic residues" evidence="1">
    <location>
        <begin position="13"/>
        <end position="23"/>
    </location>
</feature>
<organism evidence="2 3">
    <name type="scientific">Sphingopyxis soli</name>
    <dbReference type="NCBI Taxonomy" id="592051"/>
    <lineage>
        <taxon>Bacteria</taxon>
        <taxon>Pseudomonadati</taxon>
        <taxon>Pseudomonadota</taxon>
        <taxon>Alphaproteobacteria</taxon>
        <taxon>Sphingomonadales</taxon>
        <taxon>Sphingomonadaceae</taxon>
        <taxon>Sphingopyxis</taxon>
    </lineage>
</organism>
<evidence type="ECO:0000313" key="2">
    <source>
        <dbReference type="EMBL" id="GAA0862249.1"/>
    </source>
</evidence>
<sequence length="197" mass="21879">MIAIDKIPSIGQRMDRTMRERVSRQPRTGGAKRRVMRNSSERDDDPQIWQSGELSFEKGAAVRDFCWRRLVPGRQAFDTVDDNRPSKAQPIVGARVINALAQSELGKRREQQVAGMVAGKWTPRPVRPMLSGREACEREPSIWIAKGINRRVPPVGMIDPTLAPKRDKPRTAQAIAGRLGSRQGAYNLHAAAIGAPP</sequence>
<keyword evidence="3" id="KW-1185">Reference proteome</keyword>
<accession>A0ABN1LZ63</accession>
<protein>
    <submittedName>
        <fullName evidence="2">Uncharacterized protein</fullName>
    </submittedName>
</protein>
<gene>
    <name evidence="2" type="ORF">GCM10009115_08160</name>
</gene>
<name>A0ABN1LZ63_9SPHN</name>
<evidence type="ECO:0000256" key="1">
    <source>
        <dbReference type="SAM" id="MobiDB-lite"/>
    </source>
</evidence>
<feature type="region of interest" description="Disordered" evidence="1">
    <location>
        <begin position="1"/>
        <end position="47"/>
    </location>
</feature>
<reference evidence="2 3" key="1">
    <citation type="journal article" date="2019" name="Int. J. Syst. Evol. Microbiol.">
        <title>The Global Catalogue of Microorganisms (GCM) 10K type strain sequencing project: providing services to taxonomists for standard genome sequencing and annotation.</title>
        <authorList>
            <consortium name="The Broad Institute Genomics Platform"/>
            <consortium name="The Broad Institute Genome Sequencing Center for Infectious Disease"/>
            <person name="Wu L."/>
            <person name="Ma J."/>
        </authorList>
    </citation>
    <scope>NUCLEOTIDE SEQUENCE [LARGE SCALE GENOMIC DNA]</scope>
    <source>
        <strain evidence="2 3">JCM 15910</strain>
    </source>
</reference>